<dbReference type="PANTHER" id="PTHR21499:SF3">
    <property type="entry name" value="ASPARTOKINASE"/>
    <property type="match status" value="1"/>
</dbReference>
<evidence type="ECO:0000256" key="6">
    <source>
        <dbReference type="ARBA" id="ARBA00022679"/>
    </source>
</evidence>
<dbReference type="InterPro" id="IPR054352">
    <property type="entry name" value="ACT_Aspartokinase"/>
</dbReference>
<dbReference type="EMBL" id="CP072943">
    <property type="protein sequence ID" value="QTX31587.1"/>
    <property type="molecule type" value="Genomic_DNA"/>
</dbReference>
<keyword evidence="6 13" id="KW-0808">Transferase</keyword>
<evidence type="ECO:0000256" key="3">
    <source>
        <dbReference type="ARBA" id="ARBA00005139"/>
    </source>
</evidence>
<name>A0A9Q7EYV0_9BACT</name>
<dbReference type="FunFam" id="3.40.1160.10:FF:000002">
    <property type="entry name" value="Aspartokinase"/>
    <property type="match status" value="1"/>
</dbReference>
<evidence type="ECO:0000256" key="12">
    <source>
        <dbReference type="PIRSR" id="PIRSR000726-1"/>
    </source>
</evidence>
<dbReference type="GO" id="GO:0009090">
    <property type="term" value="P:homoserine biosynthetic process"/>
    <property type="evidence" value="ECO:0007669"/>
    <property type="project" value="TreeGrafter"/>
</dbReference>
<dbReference type="Pfam" id="PF22468">
    <property type="entry name" value="ACT_9"/>
    <property type="match status" value="2"/>
</dbReference>
<dbReference type="GO" id="GO:0005829">
    <property type="term" value="C:cytosol"/>
    <property type="evidence" value="ECO:0007669"/>
    <property type="project" value="TreeGrafter"/>
</dbReference>
<gene>
    <name evidence="16" type="ORF">KAR29_09450</name>
</gene>
<dbReference type="Gene3D" id="3.30.2130.10">
    <property type="entry name" value="VC0802-like"/>
    <property type="match status" value="1"/>
</dbReference>
<dbReference type="Gene3D" id="3.40.1160.10">
    <property type="entry name" value="Acetylglutamate kinase-like"/>
    <property type="match status" value="1"/>
</dbReference>
<evidence type="ECO:0000256" key="14">
    <source>
        <dbReference type="RuleBase" id="RU004249"/>
    </source>
</evidence>
<feature type="domain" description="ACT" evidence="15">
    <location>
        <begin position="263"/>
        <end position="343"/>
    </location>
</feature>
<feature type="binding site" evidence="12">
    <location>
        <position position="47"/>
    </location>
    <ligand>
        <name>substrate</name>
    </ligand>
</feature>
<comment type="pathway">
    <text evidence="1 14">Amino-acid biosynthesis; L-lysine biosynthesis via DAP pathway; (S)-tetrahydrodipicolinate from L-aspartate: step 1/4.</text>
</comment>
<comment type="pathway">
    <text evidence="2 14">Amino-acid biosynthesis; L-methionine biosynthesis via de novo pathway; L-homoserine from L-aspartate: step 1/3.</text>
</comment>
<keyword evidence="17" id="KW-1185">Reference proteome</keyword>
<dbReference type="InterPro" id="IPR001341">
    <property type="entry name" value="Asp_kinase"/>
</dbReference>
<dbReference type="SUPFAM" id="SSF55021">
    <property type="entry name" value="ACT-like"/>
    <property type="match status" value="2"/>
</dbReference>
<dbReference type="EC" id="2.7.2.4" evidence="13"/>
<protein>
    <recommendedName>
        <fullName evidence="13">Aspartokinase</fullName>
        <ecNumber evidence="13">2.7.2.4</ecNumber>
    </recommendedName>
</protein>
<dbReference type="InterPro" id="IPR005260">
    <property type="entry name" value="Asp_kin_monofn"/>
</dbReference>
<evidence type="ECO:0000256" key="4">
    <source>
        <dbReference type="ARBA" id="ARBA00010122"/>
    </source>
</evidence>
<dbReference type="InterPro" id="IPR018042">
    <property type="entry name" value="Aspartate_kinase_CS"/>
</dbReference>
<feature type="binding site" evidence="12">
    <location>
        <begin position="209"/>
        <end position="210"/>
    </location>
    <ligand>
        <name>ATP</name>
        <dbReference type="ChEBI" id="CHEBI:30616"/>
    </ligand>
</feature>
<feature type="binding site" evidence="12">
    <location>
        <position position="179"/>
    </location>
    <ligand>
        <name>ATP</name>
        <dbReference type="ChEBI" id="CHEBI:30616"/>
    </ligand>
</feature>
<evidence type="ECO:0000256" key="10">
    <source>
        <dbReference type="ARBA" id="ARBA00023154"/>
    </source>
</evidence>
<dbReference type="NCBIfam" id="NF005154">
    <property type="entry name" value="PRK06635.1-2"/>
    <property type="match status" value="1"/>
</dbReference>
<dbReference type="InterPro" id="IPR002912">
    <property type="entry name" value="ACT_dom"/>
</dbReference>
<dbReference type="CDD" id="cd04261">
    <property type="entry name" value="AAK_AKii-LysC-BS"/>
    <property type="match status" value="1"/>
</dbReference>
<evidence type="ECO:0000313" key="16">
    <source>
        <dbReference type="EMBL" id="QTX31587.1"/>
    </source>
</evidence>
<feature type="binding site" evidence="12">
    <location>
        <begin position="7"/>
        <end position="10"/>
    </location>
    <ligand>
        <name>ATP</name>
        <dbReference type="ChEBI" id="CHEBI:30616"/>
    </ligand>
</feature>
<dbReference type="GO" id="GO:0009089">
    <property type="term" value="P:lysine biosynthetic process via diaminopimelate"/>
    <property type="evidence" value="ECO:0007669"/>
    <property type="project" value="InterPro"/>
</dbReference>
<dbReference type="InterPro" id="IPR036393">
    <property type="entry name" value="AceGlu_kinase-like_sf"/>
</dbReference>
<feature type="binding site" evidence="12">
    <location>
        <begin position="173"/>
        <end position="174"/>
    </location>
    <ligand>
        <name>ATP</name>
        <dbReference type="ChEBI" id="CHEBI:30616"/>
    </ligand>
</feature>
<proteinExistence type="inferred from homology"/>
<organism evidence="16 17">
    <name type="scientific">Aminithiophilus ramosus</name>
    <dbReference type="NCBI Taxonomy" id="3029084"/>
    <lineage>
        <taxon>Bacteria</taxon>
        <taxon>Thermotogati</taxon>
        <taxon>Synergistota</taxon>
        <taxon>Synergistia</taxon>
        <taxon>Synergistales</taxon>
        <taxon>Aminithiophilaceae</taxon>
        <taxon>Aminithiophilus</taxon>
    </lineage>
</organism>
<dbReference type="KEGG" id="aram:KAR29_09450"/>
<dbReference type="InterPro" id="IPR045865">
    <property type="entry name" value="ACT-like_dom_sf"/>
</dbReference>
<dbReference type="RefSeq" id="WP_274372753.1">
    <property type="nucleotide sequence ID" value="NZ_CP072943.1"/>
</dbReference>
<comment type="catalytic activity">
    <reaction evidence="11 13">
        <text>L-aspartate + ATP = 4-phospho-L-aspartate + ADP</text>
        <dbReference type="Rhea" id="RHEA:23776"/>
        <dbReference type="ChEBI" id="CHEBI:29991"/>
        <dbReference type="ChEBI" id="CHEBI:30616"/>
        <dbReference type="ChEBI" id="CHEBI:57535"/>
        <dbReference type="ChEBI" id="CHEBI:456216"/>
        <dbReference type="EC" id="2.7.2.4"/>
    </reaction>
</comment>
<evidence type="ECO:0000256" key="7">
    <source>
        <dbReference type="ARBA" id="ARBA00022741"/>
    </source>
</evidence>
<dbReference type="CDD" id="cd04913">
    <property type="entry name" value="ACT_AKii-LysC-BS-like_1"/>
    <property type="match status" value="1"/>
</dbReference>
<evidence type="ECO:0000256" key="1">
    <source>
        <dbReference type="ARBA" id="ARBA00004766"/>
    </source>
</evidence>
<reference evidence="17" key="1">
    <citation type="submission" date="2021-04" db="EMBL/GenBank/DDBJ databases">
        <title>A novel Synergistetes isolate from a pyrite-forming mixed culture.</title>
        <authorList>
            <person name="Bunk B."/>
            <person name="Sproer C."/>
            <person name="Spring S."/>
            <person name="Pester M."/>
        </authorList>
    </citation>
    <scope>NUCLEOTIDE SEQUENCE [LARGE SCALE GENOMIC DNA]</scope>
    <source>
        <strain evidence="17">J.5.4.2-T.3.5.2</strain>
    </source>
</reference>
<evidence type="ECO:0000256" key="11">
    <source>
        <dbReference type="ARBA" id="ARBA00047872"/>
    </source>
</evidence>
<dbReference type="NCBIfam" id="NF005155">
    <property type="entry name" value="PRK06635.1-4"/>
    <property type="match status" value="1"/>
</dbReference>
<dbReference type="Proteomes" id="UP000671879">
    <property type="component" value="Chromosome"/>
</dbReference>
<dbReference type="PROSITE" id="PS00324">
    <property type="entry name" value="ASPARTOKINASE"/>
    <property type="match status" value="1"/>
</dbReference>
<evidence type="ECO:0000313" key="17">
    <source>
        <dbReference type="Proteomes" id="UP000671879"/>
    </source>
</evidence>
<comment type="similarity">
    <text evidence="4 13">Belongs to the aspartokinase family.</text>
</comment>
<dbReference type="InterPro" id="IPR001048">
    <property type="entry name" value="Asp/Glu/Uridylate_kinase"/>
</dbReference>
<dbReference type="GO" id="GO:0004072">
    <property type="term" value="F:aspartate kinase activity"/>
    <property type="evidence" value="ECO:0007669"/>
    <property type="project" value="UniProtKB-EC"/>
</dbReference>
<feature type="binding site" evidence="12">
    <location>
        <position position="184"/>
    </location>
    <ligand>
        <name>ATP</name>
        <dbReference type="ChEBI" id="CHEBI:30616"/>
    </ligand>
</feature>
<dbReference type="SUPFAM" id="SSF53633">
    <property type="entry name" value="Carbamate kinase-like"/>
    <property type="match status" value="1"/>
</dbReference>
<keyword evidence="10" id="KW-0457">Lysine biosynthesis</keyword>
<dbReference type="AlphaFoldDB" id="A0A9Q7EYV0"/>
<evidence type="ECO:0000259" key="15">
    <source>
        <dbReference type="PROSITE" id="PS51671"/>
    </source>
</evidence>
<feature type="binding site" evidence="12">
    <location>
        <position position="74"/>
    </location>
    <ligand>
        <name>substrate</name>
    </ligand>
</feature>
<keyword evidence="5 14" id="KW-0028">Amino-acid biosynthesis</keyword>
<dbReference type="PROSITE" id="PS51671">
    <property type="entry name" value="ACT"/>
    <property type="match status" value="1"/>
</dbReference>
<dbReference type="InterPro" id="IPR041740">
    <property type="entry name" value="AKii-LysC-BS"/>
</dbReference>
<dbReference type="NCBIfam" id="TIGR00657">
    <property type="entry name" value="asp_kinases"/>
    <property type="match status" value="1"/>
</dbReference>
<comment type="pathway">
    <text evidence="3 14">Amino-acid biosynthesis; L-threonine biosynthesis; L-threonine from L-aspartate: step 1/5.</text>
</comment>
<evidence type="ECO:0000256" key="5">
    <source>
        <dbReference type="ARBA" id="ARBA00022605"/>
    </source>
</evidence>
<sequence>MARRVFKFGGSSVATADKVRGVARKAASFVRQGDSVVVVVSAMGKTTDGLIRLAMEVAPSLNRREMDQLLATGEQQTIALLALALEAEGLKSRSFTGAQAGFRVGGHYSEGRICRMEPQQVERSLAAGEVPVVAGFQGVLPNGDVITLGRGGSDLSAIALAASLEADSCHIYTDVDGIYSADPRIVPEARKLSRISCQECLEMAVAGSKVLQSRSVELAARMELPIYVASTFSAEEGTWVMNFDVNEGLVVKAVVSDRETAKVAILGVPDVPGVAARLFSALADRGVGAEMIIQSVMRGQVNDIAFLIKKSLLGDAIEVCRDLVRQIGAQGVTFDTEIARVSVVGAGIASHPEIPSQMFSILAREEINLDMIAATSMAITCVVAAPKMEQAVRALHSQFIPEED</sequence>
<dbReference type="GO" id="GO:0005524">
    <property type="term" value="F:ATP binding"/>
    <property type="evidence" value="ECO:0007669"/>
    <property type="project" value="UniProtKB-KW"/>
</dbReference>
<evidence type="ECO:0000256" key="13">
    <source>
        <dbReference type="RuleBase" id="RU003448"/>
    </source>
</evidence>
<dbReference type="PIRSF" id="PIRSF000726">
    <property type="entry name" value="Asp_kin"/>
    <property type="match status" value="1"/>
</dbReference>
<accession>A0A9Q7EYV0</accession>
<keyword evidence="7 12" id="KW-0547">Nucleotide-binding</keyword>
<dbReference type="CDD" id="cd04923">
    <property type="entry name" value="ACT_AK-LysC-DapG-like_2"/>
    <property type="match status" value="1"/>
</dbReference>
<dbReference type="Pfam" id="PF00696">
    <property type="entry name" value="AA_kinase"/>
    <property type="match status" value="1"/>
</dbReference>
<dbReference type="PANTHER" id="PTHR21499">
    <property type="entry name" value="ASPARTATE KINASE"/>
    <property type="match status" value="1"/>
</dbReference>
<evidence type="ECO:0000256" key="2">
    <source>
        <dbReference type="ARBA" id="ARBA00004986"/>
    </source>
</evidence>
<keyword evidence="8 13" id="KW-0418">Kinase</keyword>
<evidence type="ECO:0000256" key="8">
    <source>
        <dbReference type="ARBA" id="ARBA00022777"/>
    </source>
</evidence>
<evidence type="ECO:0000256" key="9">
    <source>
        <dbReference type="ARBA" id="ARBA00022840"/>
    </source>
</evidence>
<keyword evidence="9 12" id="KW-0067">ATP-binding</keyword>